<feature type="transmembrane region" description="Helical" evidence="6">
    <location>
        <begin position="369"/>
        <end position="392"/>
    </location>
</feature>
<dbReference type="InterPro" id="IPR050545">
    <property type="entry name" value="Mycobact_MmpL"/>
</dbReference>
<proteinExistence type="predicted"/>
<keyword evidence="3 6" id="KW-0812">Transmembrane</keyword>
<accession>A0ABN1I317</accession>
<keyword evidence="5 6" id="KW-0472">Membrane</keyword>
<feature type="transmembrane region" description="Helical" evidence="6">
    <location>
        <begin position="297"/>
        <end position="317"/>
    </location>
</feature>
<evidence type="ECO:0000256" key="5">
    <source>
        <dbReference type="ARBA" id="ARBA00023136"/>
    </source>
</evidence>
<keyword evidence="9" id="KW-1185">Reference proteome</keyword>
<feature type="transmembrane region" description="Helical" evidence="6">
    <location>
        <begin position="629"/>
        <end position="645"/>
    </location>
</feature>
<feature type="transmembrane region" description="Helical" evidence="6">
    <location>
        <begin position="652"/>
        <end position="674"/>
    </location>
</feature>
<feature type="transmembrane region" description="Helical" evidence="6">
    <location>
        <begin position="30"/>
        <end position="48"/>
    </location>
</feature>
<protein>
    <submittedName>
        <fullName evidence="8">RND family transporter</fullName>
    </submittedName>
</protein>
<evidence type="ECO:0000259" key="7">
    <source>
        <dbReference type="PROSITE" id="PS50156"/>
    </source>
</evidence>
<evidence type="ECO:0000256" key="2">
    <source>
        <dbReference type="ARBA" id="ARBA00022475"/>
    </source>
</evidence>
<evidence type="ECO:0000313" key="9">
    <source>
        <dbReference type="Proteomes" id="UP001499915"/>
    </source>
</evidence>
<dbReference type="InterPro" id="IPR004869">
    <property type="entry name" value="MMPL_dom"/>
</dbReference>
<keyword evidence="4 6" id="KW-1133">Transmembrane helix</keyword>
<dbReference type="PANTHER" id="PTHR33406">
    <property type="entry name" value="MEMBRANE PROTEIN MJ1562-RELATED"/>
    <property type="match status" value="1"/>
</dbReference>
<dbReference type="InterPro" id="IPR000731">
    <property type="entry name" value="SSD"/>
</dbReference>
<dbReference type="Pfam" id="PF03176">
    <property type="entry name" value="MMPL"/>
    <property type="match status" value="2"/>
</dbReference>
<evidence type="ECO:0000256" key="3">
    <source>
        <dbReference type="ARBA" id="ARBA00022692"/>
    </source>
</evidence>
<feature type="transmembrane region" description="Helical" evidence="6">
    <location>
        <begin position="755"/>
        <end position="779"/>
    </location>
</feature>
<name>A0ABN1I317_9GAMM</name>
<comment type="caution">
    <text evidence="8">The sequence shown here is derived from an EMBL/GenBank/DDBJ whole genome shotgun (WGS) entry which is preliminary data.</text>
</comment>
<feature type="transmembrane region" description="Helical" evidence="6">
    <location>
        <begin position="680"/>
        <end position="700"/>
    </location>
</feature>
<evidence type="ECO:0000313" key="8">
    <source>
        <dbReference type="EMBL" id="GAA0684488.1"/>
    </source>
</evidence>
<evidence type="ECO:0000256" key="6">
    <source>
        <dbReference type="SAM" id="Phobius"/>
    </source>
</evidence>
<dbReference type="EMBL" id="BAAAET010000001">
    <property type="protein sequence ID" value="GAA0684488.1"/>
    <property type="molecule type" value="Genomic_DNA"/>
</dbReference>
<dbReference type="RefSeq" id="WP_343802449.1">
    <property type="nucleotide sequence ID" value="NZ_BAAAET010000001.1"/>
</dbReference>
<feature type="domain" description="SSD" evidence="7">
    <location>
        <begin position="265"/>
        <end position="392"/>
    </location>
</feature>
<feature type="transmembrane region" description="Helical" evidence="6">
    <location>
        <begin position="726"/>
        <end position="743"/>
    </location>
</feature>
<dbReference type="PANTHER" id="PTHR33406:SF10">
    <property type="entry name" value="SSD DOMAIN-CONTAINING PROTEIN"/>
    <property type="match status" value="1"/>
</dbReference>
<reference evidence="8 9" key="1">
    <citation type="journal article" date="2019" name="Int. J. Syst. Evol. Microbiol.">
        <title>The Global Catalogue of Microorganisms (GCM) 10K type strain sequencing project: providing services to taxonomists for standard genome sequencing and annotation.</title>
        <authorList>
            <consortium name="The Broad Institute Genomics Platform"/>
            <consortium name="The Broad Institute Genome Sequencing Center for Infectious Disease"/>
            <person name="Wu L."/>
            <person name="Ma J."/>
        </authorList>
    </citation>
    <scope>NUCLEOTIDE SEQUENCE [LARGE SCALE GENOMIC DNA]</scope>
    <source>
        <strain evidence="8 9">JCM 15134</strain>
    </source>
</reference>
<sequence>MKNSSVTHHIAHPLDDSEAVVERWVFRHRAVLLLLFLGLSIWLGLQALQLRPQASFEKMIPTGHAYIQNYLAHQSDLKGLGNAVRIVVETTEGDIFTPEFQDILRQVHDEVFYIHGVDRGSLKSLWSAAVRWQEVTEQGFAGGPVIPPSYDGSSRSIEQLKSNTFKSGQIGSLVANNLKSAVIYAPLYDRDPDTGEALDYTRFSADLERLVRDKYQSDTVRIRITGFAKVVGDLIEGLAQVVLFFAAAVAITTILLYRYCRCLKSTLIAVFCSIAAVVWLLGLLNVLQIGLDPYSMLVPFLVFAIGVSHAVQILNAITHEAAKGASRLKAAQRAFRALYVAGLVALVSDGVGFATLMVIEIAVIQDLALAASIGIAAIILTNLVLLSILISYSGMSQGSVQRLKAVEARDRQPVWEGLSAFARKPLAGVSVVLAVLMFGAGLYLSQGLKIGDLDPGAPELRPDSTYNRDIAFITANYATSTDLFVVMIKTSAQQCSAYEVLDKVDQLEWRLVQLPGVQSTFSLADFSKLYMSAMNEGHPKLKGLNRNQSMMDAASIKAPVGLFNGSCSLLPVLVYLDDHKAATLESVVAAVDDFAHEHDTDSFQVLQAAGNAGIEAATNIVIAQSQNTMLLWVYGVVTTLVLLTFRSLRAAICIMVPLALTSVLCQVLMVYLGIGVKVATLPVIALGVGIGVDYGIYIYSRLEALLKTGMGLQQAYFITLKTTGKAVAFTGFTLAIGVGTWYFSPIKFQADMGVLLTFMFLWNMLGALTLLPALAHFLLKPAKREVNESVAQSSAVNTLPSEQRACA</sequence>
<dbReference type="Proteomes" id="UP001499915">
    <property type="component" value="Unassembled WGS sequence"/>
</dbReference>
<comment type="subcellular location">
    <subcellularLocation>
        <location evidence="1">Cell membrane</location>
        <topology evidence="1">Multi-pass membrane protein</topology>
    </subcellularLocation>
</comment>
<feature type="transmembrane region" description="Helical" evidence="6">
    <location>
        <begin position="426"/>
        <end position="444"/>
    </location>
</feature>
<feature type="transmembrane region" description="Helical" evidence="6">
    <location>
        <begin position="238"/>
        <end position="260"/>
    </location>
</feature>
<dbReference type="PROSITE" id="PS50156">
    <property type="entry name" value="SSD"/>
    <property type="match status" value="1"/>
</dbReference>
<dbReference type="Gene3D" id="1.20.1640.10">
    <property type="entry name" value="Multidrug efflux transporter AcrB transmembrane domain"/>
    <property type="match status" value="2"/>
</dbReference>
<dbReference type="SUPFAM" id="SSF82866">
    <property type="entry name" value="Multidrug efflux transporter AcrB transmembrane domain"/>
    <property type="match status" value="2"/>
</dbReference>
<organism evidence="8 9">
    <name type="scientific">Marinobacterium maritimum</name>
    <dbReference type="NCBI Taxonomy" id="500162"/>
    <lineage>
        <taxon>Bacteria</taxon>
        <taxon>Pseudomonadati</taxon>
        <taxon>Pseudomonadota</taxon>
        <taxon>Gammaproteobacteria</taxon>
        <taxon>Oceanospirillales</taxon>
        <taxon>Oceanospirillaceae</taxon>
        <taxon>Marinobacterium</taxon>
    </lineage>
</organism>
<feature type="transmembrane region" description="Helical" evidence="6">
    <location>
        <begin position="338"/>
        <end position="363"/>
    </location>
</feature>
<keyword evidence="2" id="KW-1003">Cell membrane</keyword>
<evidence type="ECO:0000256" key="1">
    <source>
        <dbReference type="ARBA" id="ARBA00004651"/>
    </source>
</evidence>
<evidence type="ECO:0000256" key="4">
    <source>
        <dbReference type="ARBA" id="ARBA00022989"/>
    </source>
</evidence>
<gene>
    <name evidence="8" type="ORF">GCM10009104_07320</name>
</gene>
<feature type="transmembrane region" description="Helical" evidence="6">
    <location>
        <begin position="267"/>
        <end position="291"/>
    </location>
</feature>